<evidence type="ECO:0000259" key="9">
    <source>
        <dbReference type="PROSITE" id="PS50157"/>
    </source>
</evidence>
<proteinExistence type="predicted"/>
<dbReference type="RefSeq" id="XP_066080125.1">
    <property type="nucleotide sequence ID" value="XM_066224028.1"/>
</dbReference>
<keyword evidence="12" id="KW-1185">Reference proteome</keyword>
<reference evidence="11 12" key="1">
    <citation type="submission" date="2024-01" db="EMBL/GenBank/DDBJ databases">
        <title>Comparative genomics of Cryptococcus and Kwoniella reveals pathogenesis evolution and contrasting modes of karyotype evolution via chromosome fusion or intercentromeric recombination.</title>
        <authorList>
            <person name="Coelho M.A."/>
            <person name="David-Palma M."/>
            <person name="Shea T."/>
            <person name="Bowers K."/>
            <person name="McGinley-Smith S."/>
            <person name="Mohammad A.W."/>
            <person name="Gnirke A."/>
            <person name="Yurkov A.M."/>
            <person name="Nowrousian M."/>
            <person name="Sun S."/>
            <person name="Cuomo C.A."/>
            <person name="Heitman J."/>
        </authorList>
    </citation>
    <scope>NUCLEOTIDE SEQUENCE [LARGE SCALE GENOMIC DNA]</scope>
    <source>
        <strain evidence="11 12">PYCC6329</strain>
    </source>
</reference>
<dbReference type="InterPro" id="IPR013087">
    <property type="entry name" value="Znf_C2H2_type"/>
</dbReference>
<dbReference type="PROSITE" id="PS00028">
    <property type="entry name" value="ZINC_FINGER_C2H2_1"/>
    <property type="match status" value="2"/>
</dbReference>
<evidence type="ECO:0000256" key="2">
    <source>
        <dbReference type="ARBA" id="ARBA00022723"/>
    </source>
</evidence>
<name>A0AAX4K8G7_9TREE</name>
<dbReference type="InterPro" id="IPR038765">
    <property type="entry name" value="Papain-like_cys_pep_sf"/>
</dbReference>
<dbReference type="SUPFAM" id="SSF54001">
    <property type="entry name" value="Cysteine proteinases"/>
    <property type="match status" value="1"/>
</dbReference>
<dbReference type="PANTHER" id="PTHR46179:SF13">
    <property type="entry name" value="C2H2-TYPE DOMAIN-CONTAINING PROTEIN"/>
    <property type="match status" value="1"/>
</dbReference>
<sequence>MDKRQVNQADEEWSILEATARSYGRRIHNVKGDGSCFYHAISYGLTEDEDMMSDHLRERNCNRMMSKALEDRAIREILDDEMIEKHRTKAQGHAEAEDSWIRTMSEEIRSNIMVVLVNTRSRSTFHQVFTTTPIIPGAMPPLIVLGLLMTSNHFVVLERQPGKGNVNYSIDPTQFPDFTSSLPPLTIADIPDIPTPSTGEQHEKEIFQRTEVVMEDNEGVLEEDGDSGPILELLPFWPCPSPGCGAMFHNPTDLAEHLSNHDDSSLGVCVKWFRRERDVITHAKTHNLKKAIRCPARLNNGTVCGNLFANATQVKNHVKTFKRHSELRPIRFACPRCDRTFGVKVNLARHIQQHELGRVPCNQGYGETFAAYHIMIE</sequence>
<keyword evidence="6" id="KW-0804">Transcription</keyword>
<evidence type="ECO:0008006" key="13">
    <source>
        <dbReference type="Google" id="ProtNLM"/>
    </source>
</evidence>
<dbReference type="Gene3D" id="3.90.70.80">
    <property type="match status" value="1"/>
</dbReference>
<dbReference type="InterPro" id="IPR051061">
    <property type="entry name" value="Zinc_finger_trans_reg"/>
</dbReference>
<dbReference type="GO" id="GO:0006357">
    <property type="term" value="P:regulation of transcription by RNA polymerase II"/>
    <property type="evidence" value="ECO:0007669"/>
    <property type="project" value="TreeGrafter"/>
</dbReference>
<keyword evidence="3 8" id="KW-0863">Zinc-finger</keyword>
<dbReference type="Pfam" id="PF00096">
    <property type="entry name" value="zf-C2H2"/>
    <property type="match status" value="1"/>
</dbReference>
<keyword evidence="7" id="KW-0539">Nucleus</keyword>
<evidence type="ECO:0000313" key="12">
    <source>
        <dbReference type="Proteomes" id="UP001358614"/>
    </source>
</evidence>
<feature type="domain" description="OTU" evidence="10">
    <location>
        <begin position="25"/>
        <end position="160"/>
    </location>
</feature>
<evidence type="ECO:0000256" key="4">
    <source>
        <dbReference type="ARBA" id="ARBA00022833"/>
    </source>
</evidence>
<feature type="domain" description="C2H2-type" evidence="9">
    <location>
        <begin position="292"/>
        <end position="329"/>
    </location>
</feature>
<dbReference type="SUPFAM" id="SSF57667">
    <property type="entry name" value="beta-beta-alpha zinc fingers"/>
    <property type="match status" value="1"/>
</dbReference>
<dbReference type="InterPro" id="IPR003323">
    <property type="entry name" value="OTU_dom"/>
</dbReference>
<feature type="domain" description="C2H2-type" evidence="9">
    <location>
        <begin position="332"/>
        <end position="359"/>
    </location>
</feature>
<evidence type="ECO:0000256" key="7">
    <source>
        <dbReference type="ARBA" id="ARBA00023242"/>
    </source>
</evidence>
<keyword evidence="2" id="KW-0479">Metal-binding</keyword>
<dbReference type="AlphaFoldDB" id="A0AAX4K8G7"/>
<evidence type="ECO:0000256" key="8">
    <source>
        <dbReference type="PROSITE-ProRule" id="PRU00042"/>
    </source>
</evidence>
<dbReference type="SMART" id="SM00355">
    <property type="entry name" value="ZnF_C2H2"/>
    <property type="match status" value="2"/>
</dbReference>
<dbReference type="PROSITE" id="PS50157">
    <property type="entry name" value="ZINC_FINGER_C2H2_2"/>
    <property type="match status" value="2"/>
</dbReference>
<keyword evidence="5" id="KW-0805">Transcription regulation</keyword>
<evidence type="ECO:0000313" key="11">
    <source>
        <dbReference type="EMBL" id="WWD02158.1"/>
    </source>
</evidence>
<dbReference type="Proteomes" id="UP001358614">
    <property type="component" value="Chromosome 1"/>
</dbReference>
<evidence type="ECO:0000256" key="1">
    <source>
        <dbReference type="ARBA" id="ARBA00004123"/>
    </source>
</evidence>
<dbReference type="GO" id="GO:0008270">
    <property type="term" value="F:zinc ion binding"/>
    <property type="evidence" value="ECO:0007669"/>
    <property type="project" value="UniProtKB-KW"/>
</dbReference>
<accession>A0AAX4K8G7</accession>
<gene>
    <name evidence="11" type="ORF">V865_000196</name>
</gene>
<dbReference type="PANTHER" id="PTHR46179">
    <property type="entry name" value="ZINC FINGER PROTEIN"/>
    <property type="match status" value="1"/>
</dbReference>
<evidence type="ECO:0000256" key="5">
    <source>
        <dbReference type="ARBA" id="ARBA00023015"/>
    </source>
</evidence>
<dbReference type="Gene3D" id="3.30.160.60">
    <property type="entry name" value="Classic Zinc Finger"/>
    <property type="match status" value="1"/>
</dbReference>
<protein>
    <recommendedName>
        <fullName evidence="13">C2H2-type domain-containing protein</fullName>
    </recommendedName>
</protein>
<dbReference type="InterPro" id="IPR036236">
    <property type="entry name" value="Znf_C2H2_sf"/>
</dbReference>
<dbReference type="KEGG" id="ker:91099000"/>
<evidence type="ECO:0000256" key="3">
    <source>
        <dbReference type="ARBA" id="ARBA00022771"/>
    </source>
</evidence>
<dbReference type="EMBL" id="CP144089">
    <property type="protein sequence ID" value="WWD02158.1"/>
    <property type="molecule type" value="Genomic_DNA"/>
</dbReference>
<dbReference type="GeneID" id="91099000"/>
<dbReference type="GO" id="GO:0005634">
    <property type="term" value="C:nucleus"/>
    <property type="evidence" value="ECO:0007669"/>
    <property type="project" value="UniProtKB-SubCell"/>
</dbReference>
<organism evidence="11 12">
    <name type="scientific">Kwoniella europaea PYCC6329</name>
    <dbReference type="NCBI Taxonomy" id="1423913"/>
    <lineage>
        <taxon>Eukaryota</taxon>
        <taxon>Fungi</taxon>
        <taxon>Dikarya</taxon>
        <taxon>Basidiomycota</taxon>
        <taxon>Agaricomycotina</taxon>
        <taxon>Tremellomycetes</taxon>
        <taxon>Tremellales</taxon>
        <taxon>Cryptococcaceae</taxon>
        <taxon>Kwoniella</taxon>
    </lineage>
</organism>
<comment type="subcellular location">
    <subcellularLocation>
        <location evidence="1">Nucleus</location>
    </subcellularLocation>
</comment>
<evidence type="ECO:0000259" key="10">
    <source>
        <dbReference type="PROSITE" id="PS50802"/>
    </source>
</evidence>
<dbReference type="PROSITE" id="PS50802">
    <property type="entry name" value="OTU"/>
    <property type="match status" value="1"/>
</dbReference>
<keyword evidence="4" id="KW-0862">Zinc</keyword>
<dbReference type="CDD" id="cd22744">
    <property type="entry name" value="OTU"/>
    <property type="match status" value="1"/>
</dbReference>
<evidence type="ECO:0000256" key="6">
    <source>
        <dbReference type="ARBA" id="ARBA00023163"/>
    </source>
</evidence>